<name>X0ZJ41_9ZZZZ</name>
<dbReference type="EMBL" id="BART01006122">
    <property type="protein sequence ID" value="GAG58117.1"/>
    <property type="molecule type" value="Genomic_DNA"/>
</dbReference>
<feature type="non-terminal residue" evidence="1">
    <location>
        <position position="1"/>
    </location>
</feature>
<comment type="caution">
    <text evidence="1">The sequence shown here is derived from an EMBL/GenBank/DDBJ whole genome shotgun (WGS) entry which is preliminary data.</text>
</comment>
<reference evidence="1" key="1">
    <citation type="journal article" date="2014" name="Front. Microbiol.">
        <title>High frequency of phylogenetically diverse reductive dehalogenase-homologous genes in deep subseafloor sedimentary metagenomes.</title>
        <authorList>
            <person name="Kawai M."/>
            <person name="Futagami T."/>
            <person name="Toyoda A."/>
            <person name="Takaki Y."/>
            <person name="Nishi S."/>
            <person name="Hori S."/>
            <person name="Arai W."/>
            <person name="Tsubouchi T."/>
            <person name="Morono Y."/>
            <person name="Uchiyama I."/>
            <person name="Ito T."/>
            <person name="Fujiyama A."/>
            <person name="Inagaki F."/>
            <person name="Takami H."/>
        </authorList>
    </citation>
    <scope>NUCLEOTIDE SEQUENCE</scope>
    <source>
        <strain evidence="1">Expedition CK06-06</strain>
    </source>
</reference>
<proteinExistence type="predicted"/>
<evidence type="ECO:0000313" key="1">
    <source>
        <dbReference type="EMBL" id="GAG58117.1"/>
    </source>
</evidence>
<organism evidence="1">
    <name type="scientific">marine sediment metagenome</name>
    <dbReference type="NCBI Taxonomy" id="412755"/>
    <lineage>
        <taxon>unclassified sequences</taxon>
        <taxon>metagenomes</taxon>
        <taxon>ecological metagenomes</taxon>
    </lineage>
</organism>
<protein>
    <submittedName>
        <fullName evidence="1">Uncharacterized protein</fullName>
    </submittedName>
</protein>
<dbReference type="AlphaFoldDB" id="X0ZJ41"/>
<gene>
    <name evidence="1" type="ORF">S01H4_13928</name>
</gene>
<accession>X0ZJ41</accession>
<sequence length="82" mass="9449">IFTGINLLDYSLFFSILFSRYFSQLKLKINCIMASVSINSGRKKNAPELKNHLTILLQLARCLNCNSVSKTNDLNYCPIFKW</sequence>